<dbReference type="AlphaFoldDB" id="A0A8N1S4W6"/>
<proteinExistence type="predicted"/>
<evidence type="ECO:0000313" key="3">
    <source>
        <dbReference type="Proteomes" id="UP000504615"/>
    </source>
</evidence>
<dbReference type="RefSeq" id="XP_025073939.1">
    <property type="nucleotide sequence ID" value="XM_025218154.1"/>
</dbReference>
<evidence type="ECO:0000313" key="4">
    <source>
        <dbReference type="RefSeq" id="XP_025073939.1"/>
    </source>
</evidence>
<name>A0A8N1S4W6_9HYME</name>
<sequence>MVFLCLRVAQYFIYFYFLSYIIFSVLSNSILKESSSRNKRVIPYIKDSYLVQARARFLSEKKEMLMTIQKEDEETEGKDQEAGMVMERMSRSRRRGRGRRMRRWLARTSGKSPRKEQLPRKRYLLLCTFW</sequence>
<keyword evidence="2" id="KW-0472">Membrane</keyword>
<keyword evidence="2" id="KW-0812">Transmembrane</keyword>
<keyword evidence="3" id="KW-1185">Reference proteome</keyword>
<reference evidence="4" key="1">
    <citation type="submission" date="2025-08" db="UniProtKB">
        <authorList>
            <consortium name="RefSeq"/>
        </authorList>
    </citation>
    <scope>IDENTIFICATION</scope>
</reference>
<feature type="transmembrane region" description="Helical" evidence="2">
    <location>
        <begin position="12"/>
        <end position="31"/>
    </location>
</feature>
<keyword evidence="2" id="KW-1133">Transmembrane helix</keyword>
<dbReference type="GeneID" id="112552574"/>
<evidence type="ECO:0000256" key="1">
    <source>
        <dbReference type="SAM" id="MobiDB-lite"/>
    </source>
</evidence>
<feature type="region of interest" description="Disordered" evidence="1">
    <location>
        <begin position="69"/>
        <end position="116"/>
    </location>
</feature>
<accession>A0A8N1S4W6</accession>
<protein>
    <submittedName>
        <fullName evidence="4">Uncharacterized protein LOC112552574 isoform X1</fullName>
    </submittedName>
</protein>
<gene>
    <name evidence="4" type="primary">LOC112552574</name>
</gene>
<organism evidence="3 4">
    <name type="scientific">Pogonomyrmex barbatus</name>
    <name type="common">red harvester ant</name>
    <dbReference type="NCBI Taxonomy" id="144034"/>
    <lineage>
        <taxon>Eukaryota</taxon>
        <taxon>Metazoa</taxon>
        <taxon>Ecdysozoa</taxon>
        <taxon>Arthropoda</taxon>
        <taxon>Hexapoda</taxon>
        <taxon>Insecta</taxon>
        <taxon>Pterygota</taxon>
        <taxon>Neoptera</taxon>
        <taxon>Endopterygota</taxon>
        <taxon>Hymenoptera</taxon>
        <taxon>Apocrita</taxon>
        <taxon>Aculeata</taxon>
        <taxon>Formicoidea</taxon>
        <taxon>Formicidae</taxon>
        <taxon>Myrmicinae</taxon>
        <taxon>Pogonomyrmex</taxon>
    </lineage>
</organism>
<evidence type="ECO:0000256" key="2">
    <source>
        <dbReference type="SAM" id="Phobius"/>
    </source>
</evidence>
<dbReference type="Proteomes" id="UP000504615">
    <property type="component" value="Unplaced"/>
</dbReference>
<feature type="compositionally biased region" description="Basic residues" evidence="1">
    <location>
        <begin position="91"/>
        <end position="105"/>
    </location>
</feature>